<dbReference type="PANTHER" id="PTHR28158:SF1">
    <property type="entry name" value="SMALL RIBOSOMAL SUBUNIT PROTEIN MS45"/>
    <property type="match status" value="1"/>
</dbReference>
<dbReference type="GO" id="GO:0005763">
    <property type="term" value="C:mitochondrial small ribosomal subunit"/>
    <property type="evidence" value="ECO:0007669"/>
    <property type="project" value="TreeGrafter"/>
</dbReference>
<dbReference type="Proteomes" id="UP001174997">
    <property type="component" value="Unassembled WGS sequence"/>
</dbReference>
<comment type="caution">
    <text evidence="2">The sequence shown here is derived from an EMBL/GenBank/DDBJ whole genome shotgun (WGS) entry which is preliminary data.</text>
</comment>
<proteinExistence type="predicted"/>
<dbReference type="GO" id="GO:0003735">
    <property type="term" value="F:structural constituent of ribosome"/>
    <property type="evidence" value="ECO:0007669"/>
    <property type="project" value="TreeGrafter"/>
</dbReference>
<feature type="compositionally biased region" description="Low complexity" evidence="1">
    <location>
        <begin position="50"/>
        <end position="60"/>
    </location>
</feature>
<evidence type="ECO:0000313" key="3">
    <source>
        <dbReference type="Proteomes" id="UP001174997"/>
    </source>
</evidence>
<dbReference type="AlphaFoldDB" id="A0AA40D9N6"/>
<reference evidence="2" key="1">
    <citation type="submission" date="2023-06" db="EMBL/GenBank/DDBJ databases">
        <title>Genome-scale phylogeny and comparative genomics of the fungal order Sordariales.</title>
        <authorList>
            <consortium name="Lawrence Berkeley National Laboratory"/>
            <person name="Hensen N."/>
            <person name="Bonometti L."/>
            <person name="Westerberg I."/>
            <person name="Brannstrom I.O."/>
            <person name="Guillou S."/>
            <person name="Cros-Aarteil S."/>
            <person name="Calhoun S."/>
            <person name="Haridas S."/>
            <person name="Kuo A."/>
            <person name="Mondo S."/>
            <person name="Pangilinan J."/>
            <person name="Riley R."/>
            <person name="Labutti K."/>
            <person name="Andreopoulos B."/>
            <person name="Lipzen A."/>
            <person name="Chen C."/>
            <person name="Yanf M."/>
            <person name="Daum C."/>
            <person name="Ng V."/>
            <person name="Clum A."/>
            <person name="Steindorff A."/>
            <person name="Ohm R."/>
            <person name="Martin F."/>
            <person name="Silar P."/>
            <person name="Natvig D."/>
            <person name="Lalanne C."/>
            <person name="Gautier V."/>
            <person name="Ament-Velasquez S.L."/>
            <person name="Kruys A."/>
            <person name="Hutchinson M.I."/>
            <person name="Powell A.J."/>
            <person name="Barry K."/>
            <person name="Miller A.N."/>
            <person name="Grigoriev I.V."/>
            <person name="Debuchy R."/>
            <person name="Gladieux P."/>
            <person name="Thoren M.H."/>
            <person name="Johannesson H."/>
        </authorList>
    </citation>
    <scope>NUCLEOTIDE SEQUENCE</scope>
    <source>
        <strain evidence="2">CBS 307.81</strain>
    </source>
</reference>
<sequence>MPPRIRSSNCPPQQLLLNYLDAPLPSSLLPLHRPAVASSTPSLPSPCRRQQQTSSFSTSQPLEMTKPQREFRLFLKRAGKQFEKHEGNGPMYLSLAKPEGGNNTPFPSNKMFKSEPVLSSRARQMIWEAVMLQGMPLKAVSAQYHVDMRRVAAVVRLMEIEKRMEKENAPMAIPYARAVEKMLPRANLMGEEEPFEPINDVHVHSFTMQQLFVPVSESREFTRKDAAKAFGDHILPPDHKMRIPELVKMERDILSGVPQAQAEKDFLARTRESERLFAESQKYVAAKKEAKKLKVDTERFEFRIEKFNSQAVGKRGRARNAVGWRYGVPFNDRQKGLYKIPTSVG</sequence>
<protein>
    <submittedName>
        <fullName evidence="2">Eukaryotic mitochondrial regulator protein-domain-containing protein</fullName>
    </submittedName>
</protein>
<feature type="region of interest" description="Disordered" evidence="1">
    <location>
        <begin position="35"/>
        <end position="63"/>
    </location>
</feature>
<evidence type="ECO:0000313" key="2">
    <source>
        <dbReference type="EMBL" id="KAK0665743.1"/>
    </source>
</evidence>
<accession>A0AA40D9N6</accession>
<evidence type="ECO:0000256" key="1">
    <source>
        <dbReference type="SAM" id="MobiDB-lite"/>
    </source>
</evidence>
<name>A0AA40D9N6_9PEZI</name>
<keyword evidence="3" id="KW-1185">Reference proteome</keyword>
<dbReference type="Pfam" id="PF12298">
    <property type="entry name" value="Bot1p"/>
    <property type="match status" value="1"/>
</dbReference>
<organism evidence="2 3">
    <name type="scientific">Cercophora samala</name>
    <dbReference type="NCBI Taxonomy" id="330535"/>
    <lineage>
        <taxon>Eukaryota</taxon>
        <taxon>Fungi</taxon>
        <taxon>Dikarya</taxon>
        <taxon>Ascomycota</taxon>
        <taxon>Pezizomycotina</taxon>
        <taxon>Sordariomycetes</taxon>
        <taxon>Sordariomycetidae</taxon>
        <taxon>Sordariales</taxon>
        <taxon>Lasiosphaeriaceae</taxon>
        <taxon>Cercophora</taxon>
    </lineage>
</organism>
<dbReference type="PANTHER" id="PTHR28158">
    <property type="entry name" value="37S RIBOSOMAL PROTEIN S35, MITOCHONDRIAL"/>
    <property type="match status" value="1"/>
</dbReference>
<gene>
    <name evidence="2" type="ORF">QBC41DRAFT_327328</name>
</gene>
<dbReference type="EMBL" id="JAULSY010000103">
    <property type="protein sequence ID" value="KAK0665743.1"/>
    <property type="molecule type" value="Genomic_DNA"/>
</dbReference>
<dbReference type="GO" id="GO:0032543">
    <property type="term" value="P:mitochondrial translation"/>
    <property type="evidence" value="ECO:0007669"/>
    <property type="project" value="TreeGrafter"/>
</dbReference>
<dbReference type="InterPro" id="IPR021036">
    <property type="entry name" value="Ribosomal_mS45"/>
</dbReference>